<dbReference type="EMBL" id="GGEC01076554">
    <property type="protein sequence ID" value="MBX57038.1"/>
    <property type="molecule type" value="Transcribed_RNA"/>
</dbReference>
<keyword evidence="1" id="KW-0472">Membrane</keyword>
<accession>A0A2P2PQL9</accession>
<evidence type="ECO:0000256" key="1">
    <source>
        <dbReference type="SAM" id="Phobius"/>
    </source>
</evidence>
<organism evidence="2">
    <name type="scientific">Rhizophora mucronata</name>
    <name type="common">Asiatic mangrove</name>
    <dbReference type="NCBI Taxonomy" id="61149"/>
    <lineage>
        <taxon>Eukaryota</taxon>
        <taxon>Viridiplantae</taxon>
        <taxon>Streptophyta</taxon>
        <taxon>Embryophyta</taxon>
        <taxon>Tracheophyta</taxon>
        <taxon>Spermatophyta</taxon>
        <taxon>Magnoliopsida</taxon>
        <taxon>eudicotyledons</taxon>
        <taxon>Gunneridae</taxon>
        <taxon>Pentapetalae</taxon>
        <taxon>rosids</taxon>
        <taxon>fabids</taxon>
        <taxon>Malpighiales</taxon>
        <taxon>Rhizophoraceae</taxon>
        <taxon>Rhizophora</taxon>
    </lineage>
</organism>
<proteinExistence type="predicted"/>
<feature type="transmembrane region" description="Helical" evidence="1">
    <location>
        <begin position="31"/>
        <end position="48"/>
    </location>
</feature>
<sequence>MVLCEVKFVPLISSFFSGLMMNFTFGDLGDFVFIFCVFSFFCFFHQFVTCSECEIC</sequence>
<keyword evidence="1" id="KW-1133">Transmembrane helix</keyword>
<protein>
    <submittedName>
        <fullName evidence="2">Uncharacterized protein</fullName>
    </submittedName>
</protein>
<name>A0A2P2PQL9_RHIMU</name>
<keyword evidence="1" id="KW-0812">Transmembrane</keyword>
<evidence type="ECO:0000313" key="2">
    <source>
        <dbReference type="EMBL" id="MBX57038.1"/>
    </source>
</evidence>
<reference evidence="2" key="1">
    <citation type="submission" date="2018-02" db="EMBL/GenBank/DDBJ databases">
        <title>Rhizophora mucronata_Transcriptome.</title>
        <authorList>
            <person name="Meera S.P."/>
            <person name="Sreeshan A."/>
            <person name="Augustine A."/>
        </authorList>
    </citation>
    <scope>NUCLEOTIDE SEQUENCE</scope>
    <source>
        <tissue evidence="2">Leaf</tissue>
    </source>
</reference>
<dbReference type="AlphaFoldDB" id="A0A2P2PQL9"/>